<gene>
    <name evidence="27" type="primary">Mefv</name>
</gene>
<evidence type="ECO:0000256" key="10">
    <source>
        <dbReference type="ARBA" id="ARBA00022723"/>
    </source>
</evidence>
<evidence type="ECO:0000256" key="7">
    <source>
        <dbReference type="ARBA" id="ARBA00022553"/>
    </source>
</evidence>
<feature type="region of interest" description="Disordered" evidence="24">
    <location>
        <begin position="704"/>
        <end position="729"/>
    </location>
</feature>
<dbReference type="GO" id="GO:0045087">
    <property type="term" value="P:innate immune response"/>
    <property type="evidence" value="ECO:0007669"/>
    <property type="project" value="UniProtKB-KW"/>
</dbReference>
<dbReference type="SMART" id="SM01289">
    <property type="entry name" value="PYRIN"/>
    <property type="match status" value="1"/>
</dbReference>
<evidence type="ECO:0000256" key="22">
    <source>
        <dbReference type="ARBA" id="ARBA00071077"/>
    </source>
</evidence>
<dbReference type="GO" id="GO:0030027">
    <property type="term" value="C:lamellipodium"/>
    <property type="evidence" value="ECO:0007669"/>
    <property type="project" value="UniProtKB-SubCell"/>
</dbReference>
<dbReference type="GO" id="GO:0006954">
    <property type="term" value="P:inflammatory response"/>
    <property type="evidence" value="ECO:0007669"/>
    <property type="project" value="UniProtKB-KW"/>
</dbReference>
<evidence type="ECO:0000256" key="21">
    <source>
        <dbReference type="ARBA" id="ARBA00066012"/>
    </source>
</evidence>
<dbReference type="Gene3D" id="3.30.160.60">
    <property type="entry name" value="Classic Zinc Finger"/>
    <property type="match status" value="1"/>
</dbReference>
<feature type="compositionally biased region" description="Polar residues" evidence="24">
    <location>
        <begin position="197"/>
        <end position="206"/>
    </location>
</feature>
<evidence type="ECO:0000259" key="25">
    <source>
        <dbReference type="PROSITE" id="PS50119"/>
    </source>
</evidence>
<keyword evidence="20" id="KW-0968">Cytoplasmic vesicle</keyword>
<dbReference type="InterPro" id="IPR050143">
    <property type="entry name" value="TRIM/RBCC"/>
</dbReference>
<dbReference type="GO" id="GO:0005776">
    <property type="term" value="C:autophagosome"/>
    <property type="evidence" value="ECO:0007669"/>
    <property type="project" value="UniProtKB-SubCell"/>
</dbReference>
<evidence type="ECO:0000256" key="20">
    <source>
        <dbReference type="ARBA" id="ARBA00023329"/>
    </source>
</evidence>
<dbReference type="Ensembl" id="ENSNGAT00000030058.1">
    <property type="protein sequence ID" value="ENSNGAP00000024352.1"/>
    <property type="gene ID" value="ENSNGAG00000022642.1"/>
</dbReference>
<dbReference type="CDD" id="cd08321">
    <property type="entry name" value="Pyrin_ASC-like"/>
    <property type="match status" value="1"/>
</dbReference>
<dbReference type="SUPFAM" id="SSF47986">
    <property type="entry name" value="DEATH domain"/>
    <property type="match status" value="1"/>
</dbReference>
<evidence type="ECO:0000256" key="3">
    <source>
        <dbReference type="ARBA" id="ARBA00004419"/>
    </source>
</evidence>
<dbReference type="GO" id="GO:0050727">
    <property type="term" value="P:regulation of inflammatory response"/>
    <property type="evidence" value="ECO:0007669"/>
    <property type="project" value="UniProtKB-ARBA"/>
</dbReference>
<evidence type="ECO:0000259" key="26">
    <source>
        <dbReference type="PROSITE" id="PS50824"/>
    </source>
</evidence>
<dbReference type="GeneTree" id="ENSGT00940000161955"/>
<keyword evidence="14" id="KW-0175">Coiled coil</keyword>
<feature type="region of interest" description="Disordered" evidence="24">
    <location>
        <begin position="85"/>
        <end position="206"/>
    </location>
</feature>
<dbReference type="AlphaFoldDB" id="A0A8C6RYD1"/>
<keyword evidence="7" id="KW-0597">Phosphoprotein</keyword>
<protein>
    <recommendedName>
        <fullName evidence="22">Pyrin</fullName>
    </recommendedName>
</protein>
<dbReference type="OMA" id="CQRHMKQ"/>
<keyword evidence="15" id="KW-0395">Inflammatory response</keyword>
<keyword evidence="16" id="KW-0009">Actin-binding</keyword>
<evidence type="ECO:0000256" key="9">
    <source>
        <dbReference type="ARBA" id="ARBA00022701"/>
    </source>
</evidence>
<reference evidence="27" key="2">
    <citation type="submission" date="2025-09" db="UniProtKB">
        <authorList>
            <consortium name="Ensembl"/>
        </authorList>
    </citation>
    <scope>IDENTIFICATION</scope>
</reference>
<keyword evidence="17" id="KW-0206">Cytoskeleton</keyword>
<comment type="subcellular location">
    <subcellularLocation>
        <location evidence="5">Cell projection</location>
        <location evidence="5">Lamellipodium</location>
    </subcellularLocation>
    <subcellularLocation>
        <location evidence="4">Cell projection</location>
        <location evidence="4">Ruffle</location>
    </subcellularLocation>
    <subcellularLocation>
        <location evidence="2">Cytoplasm</location>
        <location evidence="2">Cytoskeleton</location>
    </subcellularLocation>
    <subcellularLocation>
        <location evidence="3">Cytoplasmic vesicle</location>
        <location evidence="3">Autophagosome</location>
    </subcellularLocation>
    <subcellularLocation>
        <location evidence="1">Nucleus</location>
    </subcellularLocation>
</comment>
<dbReference type="PROSITE" id="PS50824">
    <property type="entry name" value="DAPIN"/>
    <property type="match status" value="1"/>
</dbReference>
<keyword evidence="18" id="KW-0539">Nucleus</keyword>
<keyword evidence="13" id="KW-0391">Immunity</keyword>
<evidence type="ECO:0000256" key="14">
    <source>
        <dbReference type="ARBA" id="ARBA00023054"/>
    </source>
</evidence>
<keyword evidence="6" id="KW-0963">Cytoplasm</keyword>
<comment type="subunit">
    <text evidence="21">Homotrimer. Interacts (via the B box-type zinc finger) with PSTPIP1. Interacts (via the B30.2/SPRY domain) with several components of the inflammasome complex, including CASP1 p20 and p10 subunits, CASP5, PYCARD, NLRP1, NLRP2 and NLRP3, as well as with unprocessed IL1B; this interaction may lead to autophagic degradation of these proteins. Component of the AIM2 PANoptosome complex, a multiprotein complex that drives inflammatory cell death (PANoptosis). Interacts with NFKBIA and RELA. Interacts weakly with VASP and ACTR3. Interacts with active ULK1 (phosphorylated on 'Ser-317') and BECN1 simultaneously. Also interacts with ATG16L1 (via WD repeats), and with ATG8 family members, including GABARAP, GABARAPL1 and, to a lesser extent, GABARAPL2, MAP1LC3A/LC3A and MAP1LC3C/LC3C. Interacts with TRIM21. Interacts with YWHAB, YWHAE, YWHAG, YWHAH, YWHAQ and YWHAZ; the interaction is required for the down-regulation of pyrin pro-inflammatory activity.</text>
</comment>
<dbReference type="GO" id="GO:0031410">
    <property type="term" value="C:cytoplasmic vesicle"/>
    <property type="evidence" value="ECO:0007669"/>
    <property type="project" value="UniProtKB-KW"/>
</dbReference>
<organism evidence="27 28">
    <name type="scientific">Nannospalax galili</name>
    <name type="common">Northern Israeli blind subterranean mole rat</name>
    <name type="synonym">Spalax galili</name>
    <dbReference type="NCBI Taxonomy" id="1026970"/>
    <lineage>
        <taxon>Eukaryota</taxon>
        <taxon>Metazoa</taxon>
        <taxon>Chordata</taxon>
        <taxon>Craniata</taxon>
        <taxon>Vertebrata</taxon>
        <taxon>Euteleostomi</taxon>
        <taxon>Mammalia</taxon>
        <taxon>Eutheria</taxon>
        <taxon>Euarchontoglires</taxon>
        <taxon>Glires</taxon>
        <taxon>Rodentia</taxon>
        <taxon>Myomorpha</taxon>
        <taxon>Muroidea</taxon>
        <taxon>Spalacidae</taxon>
        <taxon>Spalacinae</taxon>
        <taxon>Nannospalax</taxon>
    </lineage>
</organism>
<sequence length="771" mass="86013">MANTLSDHLLNTLEGLLPYDFEKFKFKLQNTSLEKDHFRIPRGHLQMARPIKLATLLLTYYGEEYAVRLTLQILRAMNQRQLAEELHKATGPEHSAEEIGTDSYVGSSEENKAKSMNVPGVLESDGQKQSGDQSATLPASQPEVVKRPQKKSPVKRSDQKGPEGLDSQTKPWARSTAPLYRRSPVPSQSPGDKESRASAQLRRNASSAGRLQGLYYNGIPGRRECKKSEVYLPSGKKRPKSLEITISSGGGPPNPEMFLTQKETRNGNPPSAATPRGLPTLDIGTTVSLEKDLGNPEHFIVLEVETCRTTLPKALLAGEKKCTIFWKENGIGGPGTLELSQKMSSSALSESPNPEVPLSVCEKQEQTLEDSASLGSVACKGRSQDEAACPLCHTQEGDLQGGSFVQNSCSCSIAPGDPKASGRCSSICSQCQMSPARKSSGDLNSQLLPQCPRHMNQVQLLFCEDHKESICLICRLSQEHRGHRVCPIEEAALEYKEQIQKQLEHLKELKKCGEEHRLQGEKTTESFLKQTETQKQRVQCQLEKLYQFLEQQEQLFVDWLQELGQTIGQVQKTYDTQVSQDIALLDELIGELEAKQGQPEWKLMQDIGVTLHRAKTVTVPEPLTTPPDVKEKIHLLYQKSEFVEKSMQYFLETLHSKMETFNAVDVSQWGGHRPSIPEVLSPIPSNHLKWTCGDTRVNNVVLESGPQAHPQPQPAQDPPELYETPSQNNKRKARSFLKWKPPFVMTRSKKVAALAYFPMDPVYLSPLHDLE</sequence>
<dbReference type="FunFam" id="1.10.533.10:FF:000048">
    <property type="entry name" value="MEFV, pyrin innate immunity regulator"/>
    <property type="match status" value="1"/>
</dbReference>
<dbReference type="InterPro" id="IPR000315">
    <property type="entry name" value="Znf_B-box"/>
</dbReference>
<dbReference type="PANTHER" id="PTHR24103">
    <property type="entry name" value="E3 UBIQUITIN-PROTEIN LIGASE TRIM"/>
    <property type="match status" value="1"/>
</dbReference>
<evidence type="ECO:0000256" key="8">
    <source>
        <dbReference type="ARBA" id="ARBA00022588"/>
    </source>
</evidence>
<keyword evidence="11 23" id="KW-0863">Zinc-finger</keyword>
<evidence type="ECO:0000256" key="18">
    <source>
        <dbReference type="ARBA" id="ARBA00023242"/>
    </source>
</evidence>
<evidence type="ECO:0000256" key="16">
    <source>
        <dbReference type="ARBA" id="ARBA00023203"/>
    </source>
</evidence>
<feature type="domain" description="Pyrin" evidence="26">
    <location>
        <begin position="1"/>
        <end position="92"/>
    </location>
</feature>
<dbReference type="Proteomes" id="UP000694381">
    <property type="component" value="Unassembled WGS sequence"/>
</dbReference>
<dbReference type="GO" id="GO:0005634">
    <property type="term" value="C:nucleus"/>
    <property type="evidence" value="ECO:0007669"/>
    <property type="project" value="UniProtKB-SubCell"/>
</dbReference>
<keyword evidence="19" id="KW-0966">Cell projection</keyword>
<dbReference type="PROSITE" id="PS50119">
    <property type="entry name" value="ZF_BBOX"/>
    <property type="match status" value="1"/>
</dbReference>
<evidence type="ECO:0000313" key="28">
    <source>
        <dbReference type="Proteomes" id="UP000694381"/>
    </source>
</evidence>
<evidence type="ECO:0000256" key="11">
    <source>
        <dbReference type="ARBA" id="ARBA00022771"/>
    </source>
</evidence>
<name>A0A8C6RYD1_NANGA</name>
<dbReference type="GO" id="GO:0008270">
    <property type="term" value="F:zinc ion binding"/>
    <property type="evidence" value="ECO:0007669"/>
    <property type="project" value="UniProtKB-KW"/>
</dbReference>
<dbReference type="SUPFAM" id="SSF57845">
    <property type="entry name" value="B-box zinc-binding domain"/>
    <property type="match status" value="1"/>
</dbReference>
<dbReference type="InterPro" id="IPR011029">
    <property type="entry name" value="DEATH-like_dom_sf"/>
</dbReference>
<dbReference type="Gene3D" id="1.10.533.10">
    <property type="entry name" value="Death Domain, Fas"/>
    <property type="match status" value="1"/>
</dbReference>
<accession>A0A8C6RYD1</accession>
<evidence type="ECO:0000256" key="4">
    <source>
        <dbReference type="ARBA" id="ARBA00004466"/>
    </source>
</evidence>
<dbReference type="GO" id="GO:0032731">
    <property type="term" value="P:positive regulation of interleukin-1 beta production"/>
    <property type="evidence" value="ECO:0007669"/>
    <property type="project" value="UniProtKB-ARBA"/>
</dbReference>
<evidence type="ECO:0000256" key="17">
    <source>
        <dbReference type="ARBA" id="ARBA00023212"/>
    </source>
</evidence>
<keyword evidence="12" id="KW-0862">Zinc</keyword>
<feature type="compositionally biased region" description="Polar residues" evidence="24">
    <location>
        <begin position="127"/>
        <end position="139"/>
    </location>
</feature>
<proteinExistence type="predicted"/>
<dbReference type="SMART" id="SM00336">
    <property type="entry name" value="BBOX"/>
    <property type="match status" value="1"/>
</dbReference>
<evidence type="ECO:0000256" key="19">
    <source>
        <dbReference type="ARBA" id="ARBA00023273"/>
    </source>
</evidence>
<dbReference type="Pfam" id="PF00643">
    <property type="entry name" value="zf-B_box"/>
    <property type="match status" value="1"/>
</dbReference>
<evidence type="ECO:0000256" key="24">
    <source>
        <dbReference type="SAM" id="MobiDB-lite"/>
    </source>
</evidence>
<evidence type="ECO:0000256" key="5">
    <source>
        <dbReference type="ARBA" id="ARBA00004510"/>
    </source>
</evidence>
<dbReference type="InterPro" id="IPR004020">
    <property type="entry name" value="DAPIN"/>
</dbReference>
<keyword evidence="10" id="KW-0479">Metal-binding</keyword>
<evidence type="ECO:0000256" key="23">
    <source>
        <dbReference type="PROSITE-ProRule" id="PRU00024"/>
    </source>
</evidence>
<keyword evidence="8" id="KW-0399">Innate immunity</keyword>
<evidence type="ECO:0000256" key="6">
    <source>
        <dbReference type="ARBA" id="ARBA00022490"/>
    </source>
</evidence>
<evidence type="ECO:0000313" key="27">
    <source>
        <dbReference type="Ensembl" id="ENSNGAP00000024352.1"/>
    </source>
</evidence>
<evidence type="ECO:0000256" key="13">
    <source>
        <dbReference type="ARBA" id="ARBA00022859"/>
    </source>
</evidence>
<dbReference type="GO" id="GO:0005874">
    <property type="term" value="C:microtubule"/>
    <property type="evidence" value="ECO:0007669"/>
    <property type="project" value="UniProtKB-KW"/>
</dbReference>
<dbReference type="GO" id="GO:0001726">
    <property type="term" value="C:ruffle"/>
    <property type="evidence" value="ECO:0007669"/>
    <property type="project" value="UniProtKB-SubCell"/>
</dbReference>
<reference evidence="27" key="1">
    <citation type="submission" date="2025-08" db="UniProtKB">
        <authorList>
            <consortium name="Ensembl"/>
        </authorList>
    </citation>
    <scope>IDENTIFICATION</scope>
</reference>
<keyword evidence="28" id="KW-1185">Reference proteome</keyword>
<evidence type="ECO:0000256" key="12">
    <source>
        <dbReference type="ARBA" id="ARBA00022833"/>
    </source>
</evidence>
<feature type="domain" description="B box-type" evidence="25">
    <location>
        <begin position="451"/>
        <end position="488"/>
    </location>
</feature>
<evidence type="ECO:0000256" key="1">
    <source>
        <dbReference type="ARBA" id="ARBA00004123"/>
    </source>
</evidence>
<evidence type="ECO:0000256" key="15">
    <source>
        <dbReference type="ARBA" id="ARBA00023198"/>
    </source>
</evidence>
<keyword evidence="9" id="KW-0493">Microtubule</keyword>
<evidence type="ECO:0000256" key="2">
    <source>
        <dbReference type="ARBA" id="ARBA00004245"/>
    </source>
</evidence>
<feature type="compositionally biased region" description="Basic and acidic residues" evidence="24">
    <location>
        <begin position="85"/>
        <end position="97"/>
    </location>
</feature>
<dbReference type="Pfam" id="PF02758">
    <property type="entry name" value="PYRIN"/>
    <property type="match status" value="1"/>
</dbReference>
<dbReference type="GO" id="GO:0003779">
    <property type="term" value="F:actin binding"/>
    <property type="evidence" value="ECO:0007669"/>
    <property type="project" value="UniProtKB-KW"/>
</dbReference>